<evidence type="ECO:0000313" key="5">
    <source>
        <dbReference type="Proteomes" id="UP000005239"/>
    </source>
</evidence>
<dbReference type="SUPFAM" id="SSF51294">
    <property type="entry name" value="Hedgehog/intein (Hint) domain"/>
    <property type="match status" value="1"/>
</dbReference>
<evidence type="ECO:0000256" key="2">
    <source>
        <dbReference type="ARBA" id="ARBA00022473"/>
    </source>
</evidence>
<dbReference type="OrthoDB" id="5212at2759"/>
<dbReference type="AlphaFoldDB" id="A0A2A6C6A3"/>
<dbReference type="SMART" id="SM00306">
    <property type="entry name" value="HintN"/>
    <property type="match status" value="1"/>
</dbReference>
<evidence type="ECO:0000256" key="1">
    <source>
        <dbReference type="ARBA" id="ARBA00004239"/>
    </source>
</evidence>
<dbReference type="CDD" id="cd00081">
    <property type="entry name" value="Hint"/>
    <property type="match status" value="1"/>
</dbReference>
<dbReference type="Gene3D" id="2.170.16.10">
    <property type="entry name" value="Hedgehog/Intein (Hint) domain"/>
    <property type="match status" value="1"/>
</dbReference>
<dbReference type="InterPro" id="IPR052140">
    <property type="entry name" value="Dev_Signal_Hedgehog-like"/>
</dbReference>
<accession>A0A2A6C6A3</accession>
<name>A0A2A6C6A3_PRIPA</name>
<dbReference type="GO" id="GO:0016540">
    <property type="term" value="P:protein autoprocessing"/>
    <property type="evidence" value="ECO:0007669"/>
    <property type="project" value="InterPro"/>
</dbReference>
<dbReference type="Pfam" id="PF01079">
    <property type="entry name" value="Hint"/>
    <property type="match status" value="1"/>
</dbReference>
<dbReference type="InterPro" id="IPR001657">
    <property type="entry name" value="Hedgehog"/>
</dbReference>
<dbReference type="GO" id="GO:0031012">
    <property type="term" value="C:extracellular matrix"/>
    <property type="evidence" value="ECO:0000318"/>
    <property type="project" value="GO_Central"/>
</dbReference>
<dbReference type="InterPro" id="IPR003586">
    <property type="entry name" value="Hint_dom_C"/>
</dbReference>
<dbReference type="InterPro" id="IPR001767">
    <property type="entry name" value="Hedgehog_Hint"/>
</dbReference>
<comment type="subcellular location">
    <subcellularLocation>
        <location evidence="1">Secreted</location>
        <location evidence="1">Extracellular space</location>
    </subcellularLocation>
</comment>
<dbReference type="PANTHER" id="PTHR46706">
    <property type="entry name" value="PROTEIN QUA-1-RELATED"/>
    <property type="match status" value="1"/>
</dbReference>
<protein>
    <submittedName>
        <fullName evidence="4">Uncharacterized protein</fullName>
    </submittedName>
</protein>
<dbReference type="EnsemblMetazoa" id="PPA02675.1">
    <property type="protein sequence ID" value="PPA02675.1"/>
    <property type="gene ID" value="WBGene00092229"/>
</dbReference>
<accession>A0A8R1U4I4</accession>
<dbReference type="InterPro" id="IPR036844">
    <property type="entry name" value="Hint_dom_sf"/>
</dbReference>
<dbReference type="SMART" id="SM00305">
    <property type="entry name" value="HintC"/>
    <property type="match status" value="1"/>
</dbReference>
<evidence type="ECO:0000313" key="4">
    <source>
        <dbReference type="EnsemblMetazoa" id="PPA02675.1"/>
    </source>
</evidence>
<keyword evidence="2" id="KW-0217">Developmental protein</keyword>
<proteinExistence type="predicted"/>
<reference evidence="5" key="1">
    <citation type="journal article" date="2008" name="Nat. Genet.">
        <title>The Pristionchus pacificus genome provides a unique perspective on nematode lifestyle and parasitism.</title>
        <authorList>
            <person name="Dieterich C."/>
            <person name="Clifton S.W."/>
            <person name="Schuster L.N."/>
            <person name="Chinwalla A."/>
            <person name="Delehaunty K."/>
            <person name="Dinkelacker I."/>
            <person name="Fulton L."/>
            <person name="Fulton R."/>
            <person name="Godfrey J."/>
            <person name="Minx P."/>
            <person name="Mitreva M."/>
            <person name="Roeseler W."/>
            <person name="Tian H."/>
            <person name="Witte H."/>
            <person name="Yang S.P."/>
            <person name="Wilson R.K."/>
            <person name="Sommer R.J."/>
        </authorList>
    </citation>
    <scope>NUCLEOTIDE SEQUENCE [LARGE SCALE GENOMIC DNA]</scope>
    <source>
        <strain evidence="5">PS312</strain>
    </source>
</reference>
<dbReference type="PRINTS" id="PR00632">
    <property type="entry name" value="SONICHHOG"/>
</dbReference>
<gene>
    <name evidence="4" type="primary">WBGene00092229</name>
</gene>
<dbReference type="GO" id="GO:0005576">
    <property type="term" value="C:extracellular region"/>
    <property type="evidence" value="ECO:0007669"/>
    <property type="project" value="UniProtKB-SubCell"/>
</dbReference>
<dbReference type="InterPro" id="IPR003587">
    <property type="entry name" value="Hint_dom_N"/>
</dbReference>
<reference evidence="4" key="2">
    <citation type="submission" date="2022-06" db="UniProtKB">
        <authorList>
            <consortium name="EnsemblMetazoa"/>
        </authorList>
    </citation>
    <scope>IDENTIFICATION</scope>
    <source>
        <strain evidence="4">PS312</strain>
    </source>
</reference>
<dbReference type="GO" id="GO:0007267">
    <property type="term" value="P:cell-cell signaling"/>
    <property type="evidence" value="ECO:0007669"/>
    <property type="project" value="InterPro"/>
</dbReference>
<keyword evidence="5" id="KW-1185">Reference proteome</keyword>
<organism evidence="4 5">
    <name type="scientific">Pristionchus pacificus</name>
    <name type="common">Parasitic nematode worm</name>
    <dbReference type="NCBI Taxonomy" id="54126"/>
    <lineage>
        <taxon>Eukaryota</taxon>
        <taxon>Metazoa</taxon>
        <taxon>Ecdysozoa</taxon>
        <taxon>Nematoda</taxon>
        <taxon>Chromadorea</taxon>
        <taxon>Rhabditida</taxon>
        <taxon>Rhabditina</taxon>
        <taxon>Diplogasteromorpha</taxon>
        <taxon>Diplogasteroidea</taxon>
        <taxon>Neodiplogasteridae</taxon>
        <taxon>Pristionchus</taxon>
    </lineage>
</organism>
<keyword evidence="3" id="KW-0732">Signal</keyword>
<evidence type="ECO:0000256" key="3">
    <source>
        <dbReference type="ARBA" id="ARBA00022729"/>
    </source>
</evidence>
<dbReference type="Proteomes" id="UP000005239">
    <property type="component" value="Unassembled WGS sequence"/>
</dbReference>
<dbReference type="PANTHER" id="PTHR46706:SF12">
    <property type="entry name" value="PROTEIN QUA-1-RELATED"/>
    <property type="match status" value="1"/>
</dbReference>
<sequence>MILLIIYSVISLITQVTSETNGSPCFPVPSNLPAEPPCKKVDTCSAFPMPPPIPVCPLESNAPASVTTVPPTTLASASSLTRSVKVSATTVLSTKTSSESTVPSSTTTLTPESTVFYPVAAQYAPQSTPLNRSVNSSAANISSLQTSDDSLDASFYNSDELQVSSNRIFKRQVGRTNFGGCENPLLSQIMRHVVGPLTANTRMRLGDVALILQQTIQRATNKPFEVLMGKGEMMIKSHQTSGFGSCRLRIGEYYTTVYETPGGGGANYDINNVQQERIFSNIDFGEQLGGSGYEGQLPWPIRAYAPWEALIDGVGIEGAISSGMEIASRGPKQMSQLKTGDEVLSMEEGLGMITFSPIIMFLHRDEQLVAEFNVITTISSHFHANGDSVKLTNEHLIYVFECDRPRSLRLVRAKEVTREHCLITIRSPQRTLEVDQVTNITKVYERGIYSPLTSTGDIIVNGVLSSCHSNLAFKTLQQSLFNVYRYAYRLLSFILPEEGPLPIGLTSLAMQLSFLFASALFSSAVASDPACFWLGTAPVCGDNYCPEGTTEITRSPAVFFPRPPFAYFGSFCYSGEKTLCCKNSVVRADPEKNCDLRYEMPRTICPNGMDFLFNDLTVSYDMRLLAPFCCKTGTLVFH</sequence>